<keyword evidence="3" id="KW-1185">Reference proteome</keyword>
<evidence type="ECO:0000313" key="2">
    <source>
        <dbReference type="EnsemblProtists" id="EKX41209"/>
    </source>
</evidence>
<evidence type="ECO:0000313" key="1">
    <source>
        <dbReference type="EMBL" id="EKX41209.1"/>
    </source>
</evidence>
<reference evidence="3" key="2">
    <citation type="submission" date="2012-11" db="EMBL/GenBank/DDBJ databases">
        <authorList>
            <person name="Kuo A."/>
            <person name="Curtis B.A."/>
            <person name="Tanifuji G."/>
            <person name="Burki F."/>
            <person name="Gruber A."/>
            <person name="Irimia M."/>
            <person name="Maruyama S."/>
            <person name="Arias M.C."/>
            <person name="Ball S.G."/>
            <person name="Gile G.H."/>
            <person name="Hirakawa Y."/>
            <person name="Hopkins J.F."/>
            <person name="Rensing S.A."/>
            <person name="Schmutz J."/>
            <person name="Symeonidi A."/>
            <person name="Elias M."/>
            <person name="Eveleigh R.J."/>
            <person name="Herman E.K."/>
            <person name="Klute M.J."/>
            <person name="Nakayama T."/>
            <person name="Obornik M."/>
            <person name="Reyes-Prieto A."/>
            <person name="Armbrust E.V."/>
            <person name="Aves S.J."/>
            <person name="Beiko R.G."/>
            <person name="Coutinho P."/>
            <person name="Dacks J.B."/>
            <person name="Durnford D.G."/>
            <person name="Fast N.M."/>
            <person name="Green B.R."/>
            <person name="Grisdale C."/>
            <person name="Hempe F."/>
            <person name="Henrissat B."/>
            <person name="Hoppner M.P."/>
            <person name="Ishida K.-I."/>
            <person name="Kim E."/>
            <person name="Koreny L."/>
            <person name="Kroth P.G."/>
            <person name="Liu Y."/>
            <person name="Malik S.-B."/>
            <person name="Maier U.G."/>
            <person name="McRose D."/>
            <person name="Mock T."/>
            <person name="Neilson J.A."/>
            <person name="Onodera N.T."/>
            <person name="Poole A.M."/>
            <person name="Pritham E.J."/>
            <person name="Richards T.A."/>
            <person name="Rocap G."/>
            <person name="Roy S.W."/>
            <person name="Sarai C."/>
            <person name="Schaack S."/>
            <person name="Shirato S."/>
            <person name="Slamovits C.H."/>
            <person name="Spencer D.F."/>
            <person name="Suzuki S."/>
            <person name="Worden A.Z."/>
            <person name="Zauner S."/>
            <person name="Barry K."/>
            <person name="Bell C."/>
            <person name="Bharti A.K."/>
            <person name="Crow J.A."/>
            <person name="Grimwood J."/>
            <person name="Kramer R."/>
            <person name="Lindquist E."/>
            <person name="Lucas S."/>
            <person name="Salamov A."/>
            <person name="McFadden G.I."/>
            <person name="Lane C.E."/>
            <person name="Keeling P.J."/>
            <person name="Gray M.W."/>
            <person name="Grigoriev I.V."/>
            <person name="Archibald J.M."/>
        </authorList>
    </citation>
    <scope>NUCLEOTIDE SEQUENCE</scope>
    <source>
        <strain evidence="3">CCMP2712</strain>
    </source>
</reference>
<dbReference type="EnsemblProtists" id="EKX41209">
    <property type="protein sequence ID" value="EKX41209"/>
    <property type="gene ID" value="GUITHDRAFT_153885"/>
</dbReference>
<gene>
    <name evidence="1" type="ORF">GUITHDRAFT_153885</name>
</gene>
<protein>
    <submittedName>
        <fullName evidence="1 2">Uncharacterized protein</fullName>
    </submittedName>
</protein>
<sequence>MSEESIEREEEEASMTTTAAVSIAAIENGNEPSLDPGWISWYVEESALEDTG</sequence>
<dbReference type="Proteomes" id="UP000011087">
    <property type="component" value="Unassembled WGS sequence"/>
</dbReference>
<reference evidence="2" key="3">
    <citation type="submission" date="2016-03" db="UniProtKB">
        <authorList>
            <consortium name="EnsemblProtists"/>
        </authorList>
    </citation>
    <scope>IDENTIFICATION</scope>
</reference>
<dbReference type="KEGG" id="gtt:GUITHDRAFT_153885"/>
<dbReference type="PaxDb" id="55529-EKX41209"/>
<dbReference type="EMBL" id="JH993025">
    <property type="protein sequence ID" value="EKX41209.1"/>
    <property type="molecule type" value="Genomic_DNA"/>
</dbReference>
<evidence type="ECO:0000313" key="3">
    <source>
        <dbReference type="Proteomes" id="UP000011087"/>
    </source>
</evidence>
<dbReference type="AlphaFoldDB" id="L1IZ84"/>
<dbReference type="GeneID" id="17297865"/>
<accession>L1IZ84</accession>
<dbReference type="RefSeq" id="XP_005828189.1">
    <property type="nucleotide sequence ID" value="XM_005828132.1"/>
</dbReference>
<reference evidence="1 3" key="1">
    <citation type="journal article" date="2012" name="Nature">
        <title>Algal genomes reveal evolutionary mosaicism and the fate of nucleomorphs.</title>
        <authorList>
            <consortium name="DOE Joint Genome Institute"/>
            <person name="Curtis B.A."/>
            <person name="Tanifuji G."/>
            <person name="Burki F."/>
            <person name="Gruber A."/>
            <person name="Irimia M."/>
            <person name="Maruyama S."/>
            <person name="Arias M.C."/>
            <person name="Ball S.G."/>
            <person name="Gile G.H."/>
            <person name="Hirakawa Y."/>
            <person name="Hopkins J.F."/>
            <person name="Kuo A."/>
            <person name="Rensing S.A."/>
            <person name="Schmutz J."/>
            <person name="Symeonidi A."/>
            <person name="Elias M."/>
            <person name="Eveleigh R.J."/>
            <person name="Herman E.K."/>
            <person name="Klute M.J."/>
            <person name="Nakayama T."/>
            <person name="Obornik M."/>
            <person name="Reyes-Prieto A."/>
            <person name="Armbrust E.V."/>
            <person name="Aves S.J."/>
            <person name="Beiko R.G."/>
            <person name="Coutinho P."/>
            <person name="Dacks J.B."/>
            <person name="Durnford D.G."/>
            <person name="Fast N.M."/>
            <person name="Green B.R."/>
            <person name="Grisdale C.J."/>
            <person name="Hempel F."/>
            <person name="Henrissat B."/>
            <person name="Hoppner M.P."/>
            <person name="Ishida K."/>
            <person name="Kim E."/>
            <person name="Koreny L."/>
            <person name="Kroth P.G."/>
            <person name="Liu Y."/>
            <person name="Malik S.B."/>
            <person name="Maier U.G."/>
            <person name="McRose D."/>
            <person name="Mock T."/>
            <person name="Neilson J.A."/>
            <person name="Onodera N.T."/>
            <person name="Poole A.M."/>
            <person name="Pritham E.J."/>
            <person name="Richards T.A."/>
            <person name="Rocap G."/>
            <person name="Roy S.W."/>
            <person name="Sarai C."/>
            <person name="Schaack S."/>
            <person name="Shirato S."/>
            <person name="Slamovits C.H."/>
            <person name="Spencer D.F."/>
            <person name="Suzuki S."/>
            <person name="Worden A.Z."/>
            <person name="Zauner S."/>
            <person name="Barry K."/>
            <person name="Bell C."/>
            <person name="Bharti A.K."/>
            <person name="Crow J.A."/>
            <person name="Grimwood J."/>
            <person name="Kramer R."/>
            <person name="Lindquist E."/>
            <person name="Lucas S."/>
            <person name="Salamov A."/>
            <person name="McFadden G.I."/>
            <person name="Lane C.E."/>
            <person name="Keeling P.J."/>
            <person name="Gray M.W."/>
            <person name="Grigoriev I.V."/>
            <person name="Archibald J.M."/>
        </authorList>
    </citation>
    <scope>NUCLEOTIDE SEQUENCE</scope>
    <source>
        <strain evidence="1 3">CCMP2712</strain>
    </source>
</reference>
<dbReference type="HOGENOM" id="CLU_3091365_0_0_1"/>
<organism evidence="1">
    <name type="scientific">Guillardia theta (strain CCMP2712)</name>
    <name type="common">Cryptophyte</name>
    <dbReference type="NCBI Taxonomy" id="905079"/>
    <lineage>
        <taxon>Eukaryota</taxon>
        <taxon>Cryptophyceae</taxon>
        <taxon>Pyrenomonadales</taxon>
        <taxon>Geminigeraceae</taxon>
        <taxon>Guillardia</taxon>
    </lineage>
</organism>
<proteinExistence type="predicted"/>
<name>L1IZ84_GUITC</name>